<dbReference type="PANTHER" id="PTHR31286:SF165">
    <property type="entry name" value="DUF4283 DOMAIN-CONTAINING PROTEIN"/>
    <property type="match status" value="1"/>
</dbReference>
<sequence length="487" mass="53150">MVGRRVEDPDFLNGSFKSRSFVDALSSSLSPGCFPELRQGSFHGLPLLWISEEEIRALSVPFQFALVGFFPMQRASLDAIRNDFDLGFLSKSETPSFSPRILHALGSMFGRPLKIDNATYVGSRPSLVRVLVELDITKSFPTQIWLGPKEIGYIQNVQMEVFPDFYVSCKHLGHLRGECSSASLSNPLSIPIGNVKRQALVVSSLDVNEEKVGDGCDVVPVASAKGHVVSDIQNVNARGFNGESGNPVIDSVLEPLAHPVGEIDKVVSVVDLLQNPLLVDVVAGREVVDNPMDALVSPVVVLELVAPTCTTPCLLNLVTSPSVSPDLNVVISNGESKCSDDCVHLDLTDRECYPSARGILYPNCGEGVSVSILKSDALRDQLAYYSRNFEVLHDDWLNVDYSGGKEFDKDDSYFDQSFHQIADGVVQKNPLLATPSKIRRKEAAGDELSAKPKANSVQELYLSIRGVSSRDFGREKFRGQSTSSENT</sequence>
<dbReference type="EMBL" id="JAGFBR010000004">
    <property type="protein sequence ID" value="KAH0467727.1"/>
    <property type="molecule type" value="Genomic_DNA"/>
</dbReference>
<comment type="caution">
    <text evidence="1">The sequence shown here is derived from an EMBL/GenBank/DDBJ whole genome shotgun (WGS) entry which is preliminary data.</text>
</comment>
<proteinExistence type="predicted"/>
<keyword evidence="2" id="KW-1185">Reference proteome</keyword>
<dbReference type="AlphaFoldDB" id="A0AAV7HFQ9"/>
<dbReference type="PANTHER" id="PTHR31286">
    <property type="entry name" value="GLYCINE-RICH CELL WALL STRUCTURAL PROTEIN 1.8-LIKE"/>
    <property type="match status" value="1"/>
</dbReference>
<protein>
    <recommendedName>
        <fullName evidence="3">DUF4283 domain-containing protein</fullName>
    </recommendedName>
</protein>
<dbReference type="InterPro" id="IPR040256">
    <property type="entry name" value="At4g02000-like"/>
</dbReference>
<evidence type="ECO:0000313" key="1">
    <source>
        <dbReference type="EMBL" id="KAH0467727.1"/>
    </source>
</evidence>
<reference evidence="1 2" key="1">
    <citation type="journal article" date="2021" name="Hortic Res">
        <title>Chromosome-scale assembly of the Dendrobium chrysotoxum genome enhances the understanding of orchid evolution.</title>
        <authorList>
            <person name="Zhang Y."/>
            <person name="Zhang G.Q."/>
            <person name="Zhang D."/>
            <person name="Liu X.D."/>
            <person name="Xu X.Y."/>
            <person name="Sun W.H."/>
            <person name="Yu X."/>
            <person name="Zhu X."/>
            <person name="Wang Z.W."/>
            <person name="Zhao X."/>
            <person name="Zhong W.Y."/>
            <person name="Chen H."/>
            <person name="Yin W.L."/>
            <person name="Huang T."/>
            <person name="Niu S.C."/>
            <person name="Liu Z.J."/>
        </authorList>
    </citation>
    <scope>NUCLEOTIDE SEQUENCE [LARGE SCALE GENOMIC DNA]</scope>
    <source>
        <strain evidence="1">Lindl</strain>
    </source>
</reference>
<accession>A0AAV7HFQ9</accession>
<gene>
    <name evidence="1" type="ORF">IEQ34_002760</name>
</gene>
<name>A0AAV7HFQ9_DENCH</name>
<evidence type="ECO:0000313" key="2">
    <source>
        <dbReference type="Proteomes" id="UP000775213"/>
    </source>
</evidence>
<dbReference type="Proteomes" id="UP000775213">
    <property type="component" value="Unassembled WGS sequence"/>
</dbReference>
<evidence type="ECO:0008006" key="3">
    <source>
        <dbReference type="Google" id="ProtNLM"/>
    </source>
</evidence>
<organism evidence="1 2">
    <name type="scientific">Dendrobium chrysotoxum</name>
    <name type="common">Orchid</name>
    <dbReference type="NCBI Taxonomy" id="161865"/>
    <lineage>
        <taxon>Eukaryota</taxon>
        <taxon>Viridiplantae</taxon>
        <taxon>Streptophyta</taxon>
        <taxon>Embryophyta</taxon>
        <taxon>Tracheophyta</taxon>
        <taxon>Spermatophyta</taxon>
        <taxon>Magnoliopsida</taxon>
        <taxon>Liliopsida</taxon>
        <taxon>Asparagales</taxon>
        <taxon>Orchidaceae</taxon>
        <taxon>Epidendroideae</taxon>
        <taxon>Malaxideae</taxon>
        <taxon>Dendrobiinae</taxon>
        <taxon>Dendrobium</taxon>
    </lineage>
</organism>